<sequence>MFLGGTDKKFQQMLCNIVKSVTKGTICHNAILFQGSVKGHAGYYFLEYGNPGAADVLTGRKKWGLSVTRASERLKSGKVLVREIHGDFSASLSRVVEEVRDIPYFISLAAILRLHDRHNKHFSEHLMCSDFTSKALVGIGCLRNDKASWNAQPTDFSSSATSHKLHYTCPVGQDVVFDARGK</sequence>
<evidence type="ECO:0000313" key="1">
    <source>
        <dbReference type="EMBL" id="CAD9540171.1"/>
    </source>
</evidence>
<proteinExistence type="predicted"/>
<dbReference type="EMBL" id="HBGW01024456">
    <property type="protein sequence ID" value="CAD9540171.1"/>
    <property type="molecule type" value="Transcribed_RNA"/>
</dbReference>
<organism evidence="1">
    <name type="scientific">Zooxanthella nutricula</name>
    <dbReference type="NCBI Taxonomy" id="1333877"/>
    <lineage>
        <taxon>Eukaryota</taxon>
        <taxon>Sar</taxon>
        <taxon>Alveolata</taxon>
        <taxon>Dinophyceae</taxon>
        <taxon>Peridiniales</taxon>
        <taxon>Peridiniales incertae sedis</taxon>
        <taxon>Zooxanthella</taxon>
    </lineage>
</organism>
<protein>
    <submittedName>
        <fullName evidence="1">Uncharacterized protein</fullName>
    </submittedName>
</protein>
<reference evidence="1" key="1">
    <citation type="submission" date="2021-01" db="EMBL/GenBank/DDBJ databases">
        <authorList>
            <person name="Corre E."/>
            <person name="Pelletier E."/>
            <person name="Niang G."/>
            <person name="Scheremetjew M."/>
            <person name="Finn R."/>
            <person name="Kale V."/>
            <person name="Holt S."/>
            <person name="Cochrane G."/>
            <person name="Meng A."/>
            <person name="Brown T."/>
            <person name="Cohen L."/>
        </authorList>
    </citation>
    <scope>NUCLEOTIDE SEQUENCE</scope>
    <source>
        <strain evidence="1">RCC3387</strain>
    </source>
</reference>
<gene>
    <name evidence="1" type="ORF">BRAN1462_LOCUS15509</name>
</gene>
<accession>A0A7S2J992</accession>
<name>A0A7S2J992_9DINO</name>
<dbReference type="AlphaFoldDB" id="A0A7S2J992"/>